<protein>
    <submittedName>
        <fullName evidence="1">Uncharacterized protein</fullName>
    </submittedName>
</protein>
<evidence type="ECO:0000313" key="1">
    <source>
        <dbReference type="EMBL" id="CAG5129148.1"/>
    </source>
</evidence>
<proteinExistence type="predicted"/>
<comment type="caution">
    <text evidence="1">The sequence shown here is derived from an EMBL/GenBank/DDBJ whole genome shotgun (WGS) entry which is preliminary data.</text>
</comment>
<dbReference type="AlphaFoldDB" id="A0A8S3ZMW3"/>
<feature type="non-terminal residue" evidence="1">
    <location>
        <position position="233"/>
    </location>
</feature>
<dbReference type="Proteomes" id="UP000678393">
    <property type="component" value="Unassembled WGS sequence"/>
</dbReference>
<accession>A0A8S3ZMW3</accession>
<feature type="non-terminal residue" evidence="1">
    <location>
        <position position="1"/>
    </location>
</feature>
<name>A0A8S3ZMW3_9EUPU</name>
<gene>
    <name evidence="1" type="ORF">CUNI_LOCUS14706</name>
</gene>
<sequence length="233" mass="25255">QNTKMAMVMEELHRHLGGGDKSVKMHLEFWITIGHPKPFTTEKEASVFQSLAQIVSSLALCCSDSQLTLKKKVDAFTGSGLSFQSQIQEIMQFIANGELSEAQTGLQSLASVLTRSGLLQGCKTAPNMSESQNETVGQTDAELLAKDGPEGSKKPAQFLSLWPLFGHMSLLAEMSAVGRQLLQQAVVESTDASTAVVDLEPVEVSDVTSLRDFVVSHLPELTNWSLVSRAFSN</sequence>
<evidence type="ECO:0000313" key="2">
    <source>
        <dbReference type="Proteomes" id="UP000678393"/>
    </source>
</evidence>
<organism evidence="1 2">
    <name type="scientific">Candidula unifasciata</name>
    <dbReference type="NCBI Taxonomy" id="100452"/>
    <lineage>
        <taxon>Eukaryota</taxon>
        <taxon>Metazoa</taxon>
        <taxon>Spiralia</taxon>
        <taxon>Lophotrochozoa</taxon>
        <taxon>Mollusca</taxon>
        <taxon>Gastropoda</taxon>
        <taxon>Heterobranchia</taxon>
        <taxon>Euthyneura</taxon>
        <taxon>Panpulmonata</taxon>
        <taxon>Eupulmonata</taxon>
        <taxon>Stylommatophora</taxon>
        <taxon>Helicina</taxon>
        <taxon>Helicoidea</taxon>
        <taxon>Geomitridae</taxon>
        <taxon>Candidula</taxon>
    </lineage>
</organism>
<dbReference type="EMBL" id="CAJHNH020003369">
    <property type="protein sequence ID" value="CAG5129148.1"/>
    <property type="molecule type" value="Genomic_DNA"/>
</dbReference>
<reference evidence="1" key="1">
    <citation type="submission" date="2021-04" db="EMBL/GenBank/DDBJ databases">
        <authorList>
            <consortium name="Molecular Ecology Group"/>
        </authorList>
    </citation>
    <scope>NUCLEOTIDE SEQUENCE</scope>
</reference>
<keyword evidence="2" id="KW-1185">Reference proteome</keyword>